<dbReference type="PANTHER" id="PTHR30250:SF11">
    <property type="entry name" value="O-ANTIGEN TRANSPORTER-RELATED"/>
    <property type="match status" value="1"/>
</dbReference>
<feature type="transmembrane region" description="Helical" evidence="6">
    <location>
        <begin position="178"/>
        <end position="203"/>
    </location>
</feature>
<feature type="transmembrane region" description="Helical" evidence="6">
    <location>
        <begin position="90"/>
        <end position="118"/>
    </location>
</feature>
<dbReference type="EMBL" id="QSCR01000039">
    <property type="protein sequence ID" value="RGY13006.1"/>
    <property type="molecule type" value="Genomic_DNA"/>
</dbReference>
<dbReference type="InterPro" id="IPR050833">
    <property type="entry name" value="Poly_Biosynth_Transport"/>
</dbReference>
<evidence type="ECO:0000313" key="7">
    <source>
        <dbReference type="EMBL" id="RGY13006.1"/>
    </source>
</evidence>
<dbReference type="GO" id="GO:0005886">
    <property type="term" value="C:plasma membrane"/>
    <property type="evidence" value="ECO:0007669"/>
    <property type="project" value="UniProtKB-SubCell"/>
</dbReference>
<keyword evidence="4 6" id="KW-1133">Transmembrane helix</keyword>
<dbReference type="Proteomes" id="UP000286063">
    <property type="component" value="Unassembled WGS sequence"/>
</dbReference>
<comment type="caution">
    <text evidence="7">The sequence shown here is derived from an EMBL/GenBank/DDBJ whole genome shotgun (WGS) entry which is preliminary data.</text>
</comment>
<feature type="transmembrane region" description="Helical" evidence="6">
    <location>
        <begin position="20"/>
        <end position="40"/>
    </location>
</feature>
<evidence type="ECO:0000256" key="6">
    <source>
        <dbReference type="SAM" id="Phobius"/>
    </source>
</evidence>
<protein>
    <submittedName>
        <fullName evidence="7">Flippase</fullName>
    </submittedName>
</protein>
<dbReference type="OrthoDB" id="9815702at2"/>
<evidence type="ECO:0000256" key="2">
    <source>
        <dbReference type="ARBA" id="ARBA00022475"/>
    </source>
</evidence>
<reference evidence="7 8" key="1">
    <citation type="submission" date="2018-08" db="EMBL/GenBank/DDBJ databases">
        <title>A genome reference for cultivated species of the human gut microbiota.</title>
        <authorList>
            <person name="Zou Y."/>
            <person name="Xue W."/>
            <person name="Luo G."/>
        </authorList>
    </citation>
    <scope>NUCLEOTIDE SEQUENCE [LARGE SCALE GENOMIC DNA]</scope>
    <source>
        <strain evidence="7 8">OF02-7</strain>
    </source>
</reference>
<feature type="transmembrane region" description="Helical" evidence="6">
    <location>
        <begin position="364"/>
        <end position="382"/>
    </location>
</feature>
<evidence type="ECO:0000313" key="8">
    <source>
        <dbReference type="Proteomes" id="UP000286063"/>
    </source>
</evidence>
<evidence type="ECO:0000256" key="1">
    <source>
        <dbReference type="ARBA" id="ARBA00004651"/>
    </source>
</evidence>
<evidence type="ECO:0000256" key="3">
    <source>
        <dbReference type="ARBA" id="ARBA00022692"/>
    </source>
</evidence>
<organism evidence="7 8">
    <name type="scientific">Butyricimonas virosa</name>
    <dbReference type="NCBI Taxonomy" id="544645"/>
    <lineage>
        <taxon>Bacteria</taxon>
        <taxon>Pseudomonadati</taxon>
        <taxon>Bacteroidota</taxon>
        <taxon>Bacteroidia</taxon>
        <taxon>Bacteroidales</taxon>
        <taxon>Odoribacteraceae</taxon>
        <taxon>Butyricimonas</taxon>
    </lineage>
</organism>
<feature type="transmembrane region" description="Helical" evidence="6">
    <location>
        <begin position="46"/>
        <end position="69"/>
    </location>
</feature>
<accession>A0A413IJ35</accession>
<sequence>MSFIQSLFRQHFHVIKNTGYLSIIEVIRLIMPLVALPYIISVVGTYYYGLIAFAQVVIYYFTIFICFGLDTSVVKEVAMHRNDKKLLSEIISSVILIRCILALISMIVFVLLIVSIPFMKTNAVLFIFSFLMCFSEILFPVWFFQGIEKMKYIALIRFSSVLVYVVGIFLVIKSKDDYLYIPLLQAFGMVFSGGIAFYIMMFVEKNKFIIPNKAVIKKYFLESVPFFIARISGEFNVSMAKMMSGIFLGMNDVAIVEIAQKISSFAQVPIGMLNQALYPNIAKTKDRKFVNKLLPIMIGIILFICLFVLIFAPFLICFFSDSNMMEAVPILRILTIYIFFAGIVAFTGSPVLVAFGFSKPSNNAVIYSTLVLVISYVILYFVNNFNIYSFIIVLVLSEVYMAMYRMYYCYKYDIFSYKRFYCF</sequence>
<keyword evidence="5 6" id="KW-0472">Membrane</keyword>
<proteinExistence type="predicted"/>
<feature type="transmembrane region" description="Helical" evidence="6">
    <location>
        <begin position="388"/>
        <end position="410"/>
    </location>
</feature>
<keyword evidence="3 6" id="KW-0812">Transmembrane</keyword>
<feature type="transmembrane region" description="Helical" evidence="6">
    <location>
        <begin position="152"/>
        <end position="172"/>
    </location>
</feature>
<feature type="transmembrane region" description="Helical" evidence="6">
    <location>
        <begin position="293"/>
        <end position="316"/>
    </location>
</feature>
<dbReference type="Pfam" id="PF01943">
    <property type="entry name" value="Polysacc_synt"/>
    <property type="match status" value="1"/>
</dbReference>
<keyword evidence="2" id="KW-1003">Cell membrane</keyword>
<evidence type="ECO:0000256" key="5">
    <source>
        <dbReference type="ARBA" id="ARBA00023136"/>
    </source>
</evidence>
<dbReference type="PANTHER" id="PTHR30250">
    <property type="entry name" value="PST FAMILY PREDICTED COLANIC ACID TRANSPORTER"/>
    <property type="match status" value="1"/>
</dbReference>
<comment type="subcellular location">
    <subcellularLocation>
        <location evidence="1">Cell membrane</location>
        <topology evidence="1">Multi-pass membrane protein</topology>
    </subcellularLocation>
</comment>
<name>A0A413IJ35_9BACT</name>
<dbReference type="InterPro" id="IPR002797">
    <property type="entry name" value="Polysacc_synth"/>
</dbReference>
<feature type="transmembrane region" description="Helical" evidence="6">
    <location>
        <begin position="124"/>
        <end position="145"/>
    </location>
</feature>
<evidence type="ECO:0000256" key="4">
    <source>
        <dbReference type="ARBA" id="ARBA00022989"/>
    </source>
</evidence>
<feature type="transmembrane region" description="Helical" evidence="6">
    <location>
        <begin position="336"/>
        <end position="357"/>
    </location>
</feature>
<dbReference type="AlphaFoldDB" id="A0A413IJ35"/>
<dbReference type="RefSeq" id="WP_117775573.1">
    <property type="nucleotide sequence ID" value="NZ_CAUGOG010000019.1"/>
</dbReference>
<gene>
    <name evidence="7" type="ORF">DXA50_16870</name>
</gene>